<evidence type="ECO:0000256" key="1">
    <source>
        <dbReference type="ARBA" id="ARBA00023015"/>
    </source>
</evidence>
<evidence type="ECO:0000313" key="5">
    <source>
        <dbReference type="EMBL" id="SEE99265.1"/>
    </source>
</evidence>
<dbReference type="PANTHER" id="PTHR46796">
    <property type="entry name" value="HTH-TYPE TRANSCRIPTIONAL ACTIVATOR RHAS-RELATED"/>
    <property type="match status" value="1"/>
</dbReference>
<dbReference type="Proteomes" id="UP000182725">
    <property type="component" value="Unassembled WGS sequence"/>
</dbReference>
<evidence type="ECO:0000259" key="4">
    <source>
        <dbReference type="PROSITE" id="PS01124"/>
    </source>
</evidence>
<dbReference type="InterPro" id="IPR050204">
    <property type="entry name" value="AraC_XylS_family_regulators"/>
</dbReference>
<dbReference type="EMBL" id="FNTV01000001">
    <property type="protein sequence ID" value="SEE99265.1"/>
    <property type="molecule type" value="Genomic_DNA"/>
</dbReference>
<evidence type="ECO:0000313" key="6">
    <source>
        <dbReference type="Proteomes" id="UP000182725"/>
    </source>
</evidence>
<sequence>MPSSFKGILYPASLPTFHRLPAPPHLDHLVQWFWIPEWDIEPGRSSRQQLIAFAACNLVVQRERLELAGPTTRLSHQDLTGRGWAVGALLRPAAVPFFTGNPATLRDVKVDLELPELQDAVVHAMEGPAAGMPPESRRENAVAAFSAWLATIITDVSPEALVANSMVELIASNASVVRIEDAAARLSMSTRTLQRLSQKYVGLSPSVLIRRRRLQEAAERTRTQPEADLASIAIEFGYVDQAHLTNDFQKVLGLTPGSYRRSMGQTDK</sequence>
<name>A0A1H5NCJ9_9MICC</name>
<reference evidence="5 6" key="1">
    <citation type="submission" date="2016-10" db="EMBL/GenBank/DDBJ databases">
        <authorList>
            <person name="de Groot N.N."/>
        </authorList>
    </citation>
    <scope>NUCLEOTIDE SEQUENCE [LARGE SCALE GENOMIC DNA]</scope>
    <source>
        <strain evidence="5 6">DSM 22274</strain>
    </source>
</reference>
<keyword evidence="1" id="KW-0805">Transcription regulation</keyword>
<feature type="domain" description="HTH araC/xylS-type" evidence="4">
    <location>
        <begin position="164"/>
        <end position="262"/>
    </location>
</feature>
<dbReference type="GO" id="GO:0003700">
    <property type="term" value="F:DNA-binding transcription factor activity"/>
    <property type="evidence" value="ECO:0007669"/>
    <property type="project" value="InterPro"/>
</dbReference>
<dbReference type="PROSITE" id="PS01124">
    <property type="entry name" value="HTH_ARAC_FAMILY_2"/>
    <property type="match status" value="1"/>
</dbReference>
<dbReference type="InterPro" id="IPR018060">
    <property type="entry name" value="HTH_AraC"/>
</dbReference>
<dbReference type="SUPFAM" id="SSF46689">
    <property type="entry name" value="Homeodomain-like"/>
    <property type="match status" value="1"/>
</dbReference>
<dbReference type="InterPro" id="IPR046532">
    <property type="entry name" value="DUF6597"/>
</dbReference>
<dbReference type="SMART" id="SM00342">
    <property type="entry name" value="HTH_ARAC"/>
    <property type="match status" value="1"/>
</dbReference>
<evidence type="ECO:0000256" key="2">
    <source>
        <dbReference type="ARBA" id="ARBA00023125"/>
    </source>
</evidence>
<dbReference type="Pfam" id="PF12833">
    <property type="entry name" value="HTH_18"/>
    <property type="match status" value="1"/>
</dbReference>
<protein>
    <submittedName>
        <fullName evidence="5">AraC-type DNA-binding protein</fullName>
    </submittedName>
</protein>
<keyword evidence="3" id="KW-0804">Transcription</keyword>
<keyword evidence="2 5" id="KW-0238">DNA-binding</keyword>
<gene>
    <name evidence="5" type="ORF">SAMN04489740_3587</name>
</gene>
<dbReference type="AlphaFoldDB" id="A0A1H5NCJ9"/>
<dbReference type="Pfam" id="PF20240">
    <property type="entry name" value="DUF6597"/>
    <property type="match status" value="1"/>
</dbReference>
<evidence type="ECO:0000256" key="3">
    <source>
        <dbReference type="ARBA" id="ARBA00023163"/>
    </source>
</evidence>
<organism evidence="5 6">
    <name type="scientific">Arthrobacter alpinus</name>
    <dbReference type="NCBI Taxonomy" id="656366"/>
    <lineage>
        <taxon>Bacteria</taxon>
        <taxon>Bacillati</taxon>
        <taxon>Actinomycetota</taxon>
        <taxon>Actinomycetes</taxon>
        <taxon>Micrococcales</taxon>
        <taxon>Micrococcaceae</taxon>
        <taxon>Arthrobacter</taxon>
    </lineage>
</organism>
<dbReference type="InterPro" id="IPR009057">
    <property type="entry name" value="Homeodomain-like_sf"/>
</dbReference>
<dbReference type="RefSeq" id="WP_074712753.1">
    <property type="nucleotide sequence ID" value="NZ_FNTV01000001.1"/>
</dbReference>
<accession>A0A1H5NCJ9</accession>
<dbReference type="GO" id="GO:0043565">
    <property type="term" value="F:sequence-specific DNA binding"/>
    <property type="evidence" value="ECO:0007669"/>
    <property type="project" value="InterPro"/>
</dbReference>
<proteinExistence type="predicted"/>
<dbReference type="Gene3D" id="1.10.10.60">
    <property type="entry name" value="Homeodomain-like"/>
    <property type="match status" value="1"/>
</dbReference>